<dbReference type="AlphaFoldDB" id="A0A4P8IKS5"/>
<dbReference type="EMBL" id="CP040077">
    <property type="protein sequence ID" value="QCP48327.1"/>
    <property type="molecule type" value="Genomic_DNA"/>
</dbReference>
<accession>A0A4P8IKS5</accession>
<gene>
    <name evidence="1" type="ORF">FAZ95_03480</name>
</gene>
<evidence type="ECO:0000313" key="2">
    <source>
        <dbReference type="Proteomes" id="UP000298656"/>
    </source>
</evidence>
<reference evidence="1 2" key="1">
    <citation type="submission" date="2019-05" db="EMBL/GenBank/DDBJ databases">
        <title>Burkholderia sp. DHOD12, isolated from subtropical forest soil.</title>
        <authorList>
            <person name="Gao Z.-H."/>
            <person name="Qiu L.-H."/>
        </authorList>
    </citation>
    <scope>NUCLEOTIDE SEQUENCE [LARGE SCALE GENOMIC DNA]</scope>
    <source>
        <strain evidence="1 2">DHOD12</strain>
    </source>
</reference>
<dbReference type="KEGG" id="tvl:FAZ95_03480"/>
<dbReference type="OrthoDB" id="5142861at2"/>
<proteinExistence type="predicted"/>
<evidence type="ECO:0000313" key="1">
    <source>
        <dbReference type="EMBL" id="QCP48327.1"/>
    </source>
</evidence>
<sequence>MLQISTGKFFNTEDTYNTIHRGVLYSNFQMLPGDCITTQAGSLSPAARWGDIGTLVCEVIERQPNVRAAGVILSVGPDAFIHDFAAVSSFSLQRLLTPDHDLAMRLLTTQRPPLGIPKLPRQYVSKIFDMSLPYDHQAGARLSTFFGDLLKLERKSFSGAMKAIRRFVTATHRLADDLDLAYALLVAAIESLAQEFDRFSPEWDDYDQKKRKPIDHALEGAPTEVALAVRDAILGAEHVAIGRRFREFTLAHLDSDFFRRETEGRVAPAGRGDLEVALKNAYNVRSGYVHTLKSIPRLLASPMALTDLMHVDGVPLLTFEGLARVARSVILEFICRAPKTEYEEFAYVDDFPNLLRAPLAPSMWIHNAEGYSLQSAYLYLNGFLQQVEQALLNATPVTDIRNVTAKIETLLPSVAKPEQRRPLIALHFWFSHFLAEEEKSHSRQRVSHFISELQTECPEGFFMYVYGGQLPPWTARSCEAIFETYVRRRYGEKKLNVGAVLGAAGALTIAEMYRLAGDDGSARRLIGRAVEEFPGIARLREYEASLDDSISPISWWKILWPEPQSSTSPAASERAKKLAKLNRRLRHANPVVDNVLRRSSPSVKKKG</sequence>
<name>A0A4P8IKS5_9BURK</name>
<organism evidence="1 2">
    <name type="scientific">Trinickia violacea</name>
    <dbReference type="NCBI Taxonomy" id="2571746"/>
    <lineage>
        <taxon>Bacteria</taxon>
        <taxon>Pseudomonadati</taxon>
        <taxon>Pseudomonadota</taxon>
        <taxon>Betaproteobacteria</taxon>
        <taxon>Burkholderiales</taxon>
        <taxon>Burkholderiaceae</taxon>
        <taxon>Trinickia</taxon>
    </lineage>
</organism>
<dbReference type="Proteomes" id="UP000298656">
    <property type="component" value="Chromosome 1"/>
</dbReference>
<keyword evidence="2" id="KW-1185">Reference proteome</keyword>
<evidence type="ECO:0008006" key="3">
    <source>
        <dbReference type="Google" id="ProtNLM"/>
    </source>
</evidence>
<protein>
    <recommendedName>
        <fullName evidence="3">Apea-like HEPN domain-containing protein</fullName>
    </recommendedName>
</protein>
<dbReference type="RefSeq" id="WP_137331169.1">
    <property type="nucleotide sequence ID" value="NZ_CP040077.1"/>
</dbReference>